<keyword evidence="2 6" id="KW-0812">Transmembrane</keyword>
<feature type="compositionally biased region" description="Low complexity" evidence="5">
    <location>
        <begin position="276"/>
        <end position="293"/>
    </location>
</feature>
<dbReference type="GO" id="GO:0071944">
    <property type="term" value="C:cell periphery"/>
    <property type="evidence" value="ECO:0007669"/>
    <property type="project" value="UniProtKB-ARBA"/>
</dbReference>
<protein>
    <recommendedName>
        <fullName evidence="9">Mid2 domain-containing protein</fullName>
    </recommendedName>
</protein>
<comment type="subcellular location">
    <subcellularLocation>
        <location evidence="1">Membrane</location>
        <topology evidence="1">Single-pass membrane protein</topology>
    </subcellularLocation>
</comment>
<reference evidence="7" key="1">
    <citation type="journal article" date="2020" name="Stud. Mycol.">
        <title>101 Dothideomycetes genomes: a test case for predicting lifestyles and emergence of pathogens.</title>
        <authorList>
            <person name="Haridas S."/>
            <person name="Albert R."/>
            <person name="Binder M."/>
            <person name="Bloem J."/>
            <person name="Labutti K."/>
            <person name="Salamov A."/>
            <person name="Andreopoulos B."/>
            <person name="Baker S."/>
            <person name="Barry K."/>
            <person name="Bills G."/>
            <person name="Bluhm B."/>
            <person name="Cannon C."/>
            <person name="Castanera R."/>
            <person name="Culley D."/>
            <person name="Daum C."/>
            <person name="Ezra D."/>
            <person name="Gonzalez J."/>
            <person name="Henrissat B."/>
            <person name="Kuo A."/>
            <person name="Liang C."/>
            <person name="Lipzen A."/>
            <person name="Lutzoni F."/>
            <person name="Magnuson J."/>
            <person name="Mondo S."/>
            <person name="Nolan M."/>
            <person name="Ohm R."/>
            <person name="Pangilinan J."/>
            <person name="Park H.-J."/>
            <person name="Ramirez L."/>
            <person name="Alfaro M."/>
            <person name="Sun H."/>
            <person name="Tritt A."/>
            <person name="Yoshinaga Y."/>
            <person name="Zwiers L.-H."/>
            <person name="Turgeon B."/>
            <person name="Goodwin S."/>
            <person name="Spatafora J."/>
            <person name="Crous P."/>
            <person name="Grigoriev I."/>
        </authorList>
    </citation>
    <scope>NUCLEOTIDE SEQUENCE</scope>
    <source>
        <strain evidence="7">CBS 207.26</strain>
    </source>
</reference>
<dbReference type="EMBL" id="ML994613">
    <property type="protein sequence ID" value="KAF2193580.1"/>
    <property type="molecule type" value="Genomic_DNA"/>
</dbReference>
<evidence type="ECO:0008006" key="9">
    <source>
        <dbReference type="Google" id="ProtNLM"/>
    </source>
</evidence>
<evidence type="ECO:0000256" key="2">
    <source>
        <dbReference type="ARBA" id="ARBA00022692"/>
    </source>
</evidence>
<dbReference type="AlphaFoldDB" id="A0A6A6EU14"/>
<feature type="region of interest" description="Disordered" evidence="5">
    <location>
        <begin position="191"/>
        <end position="293"/>
    </location>
</feature>
<evidence type="ECO:0000256" key="1">
    <source>
        <dbReference type="ARBA" id="ARBA00004167"/>
    </source>
</evidence>
<feature type="region of interest" description="Disordered" evidence="5">
    <location>
        <begin position="134"/>
        <end position="155"/>
    </location>
</feature>
<keyword evidence="4 6" id="KW-0472">Membrane</keyword>
<gene>
    <name evidence="7" type="ORF">K469DRAFT_712356</name>
</gene>
<evidence type="ECO:0000256" key="5">
    <source>
        <dbReference type="SAM" id="MobiDB-lite"/>
    </source>
</evidence>
<evidence type="ECO:0000256" key="3">
    <source>
        <dbReference type="ARBA" id="ARBA00022989"/>
    </source>
</evidence>
<keyword evidence="8" id="KW-1185">Reference proteome</keyword>
<evidence type="ECO:0000313" key="8">
    <source>
        <dbReference type="Proteomes" id="UP000800200"/>
    </source>
</evidence>
<dbReference type="PANTHER" id="PTHR15549">
    <property type="entry name" value="PAIRED IMMUNOGLOBULIN-LIKE TYPE 2 RECEPTOR"/>
    <property type="match status" value="1"/>
</dbReference>
<name>A0A6A6EU14_9PEZI</name>
<organism evidence="7 8">
    <name type="scientific">Zopfia rhizophila CBS 207.26</name>
    <dbReference type="NCBI Taxonomy" id="1314779"/>
    <lineage>
        <taxon>Eukaryota</taxon>
        <taxon>Fungi</taxon>
        <taxon>Dikarya</taxon>
        <taxon>Ascomycota</taxon>
        <taxon>Pezizomycotina</taxon>
        <taxon>Dothideomycetes</taxon>
        <taxon>Dothideomycetes incertae sedis</taxon>
        <taxon>Zopfiaceae</taxon>
        <taxon>Zopfia</taxon>
    </lineage>
</organism>
<evidence type="ECO:0000313" key="7">
    <source>
        <dbReference type="EMBL" id="KAF2193580.1"/>
    </source>
</evidence>
<evidence type="ECO:0000256" key="6">
    <source>
        <dbReference type="SAM" id="Phobius"/>
    </source>
</evidence>
<keyword evidence="3 6" id="KW-1133">Transmembrane helix</keyword>
<dbReference type="GO" id="GO:0016020">
    <property type="term" value="C:membrane"/>
    <property type="evidence" value="ECO:0007669"/>
    <property type="project" value="UniProtKB-SubCell"/>
</dbReference>
<feature type="compositionally biased region" description="Polar residues" evidence="5">
    <location>
        <begin position="194"/>
        <end position="224"/>
    </location>
</feature>
<feature type="transmembrane region" description="Helical" evidence="6">
    <location>
        <begin position="157"/>
        <end position="181"/>
    </location>
</feature>
<dbReference type="OrthoDB" id="5215637at2759"/>
<proteinExistence type="predicted"/>
<dbReference type="InterPro" id="IPR051694">
    <property type="entry name" value="Immunoregulatory_rcpt-like"/>
</dbReference>
<sequence length="293" mass="30952">MSQCYGTIQGKIKLLSTRKPCGPTNATVPVVPCCNADDTCLAHGICHYDTRSIEGGSGYYVAACTDPNYKDKNCRQLCTSQARTDISYNSNLSRWQCCGADSDKNANCDNATNDGFDVPAPTLLQTYWPTIRATSIPTPNPTSSPQQSSPPGLSTSAAGGIGAGVAVGVLALVGLGIFFLLRRRRQHDRERQLGNTTFPHQSSVNPQYASVSQDYKGDVSSQYGANAYDAPQPRHELSQMTSPVEVAGNSAHSPPPAVLLGSGSHPGSPQELPAGEAPRATSSSPRSPPAETR</sequence>
<dbReference type="Proteomes" id="UP000800200">
    <property type="component" value="Unassembled WGS sequence"/>
</dbReference>
<accession>A0A6A6EU14</accession>
<evidence type="ECO:0000256" key="4">
    <source>
        <dbReference type="ARBA" id="ARBA00023136"/>
    </source>
</evidence>